<keyword evidence="8" id="KW-1185">Reference proteome</keyword>
<reference evidence="8" key="1">
    <citation type="submission" date="2016-04" db="EMBL/GenBank/DDBJ databases">
        <authorList>
            <person name="Chen L."/>
            <person name="Zhuang W."/>
            <person name="Wang G."/>
        </authorList>
    </citation>
    <scope>NUCLEOTIDE SEQUENCE [LARGE SCALE GENOMIC DNA]</scope>
    <source>
        <strain evidence="8">208</strain>
    </source>
</reference>
<dbReference type="PANTHER" id="PTHR43734">
    <property type="entry name" value="PHYTOENE DESATURASE"/>
    <property type="match status" value="1"/>
</dbReference>
<name>A0A1V9EKY5_9BACT</name>
<dbReference type="SUPFAM" id="SSF51905">
    <property type="entry name" value="FAD/NAD(P)-binding domain"/>
    <property type="match status" value="1"/>
</dbReference>
<organism evidence="7 8">
    <name type="scientific">Niastella populi</name>
    <dbReference type="NCBI Taxonomy" id="550983"/>
    <lineage>
        <taxon>Bacteria</taxon>
        <taxon>Pseudomonadati</taxon>
        <taxon>Bacteroidota</taxon>
        <taxon>Chitinophagia</taxon>
        <taxon>Chitinophagales</taxon>
        <taxon>Chitinophagaceae</taxon>
        <taxon>Niastella</taxon>
    </lineage>
</organism>
<dbReference type="Proteomes" id="UP000192276">
    <property type="component" value="Unassembled WGS sequence"/>
</dbReference>
<dbReference type="PROSITE" id="PS51257">
    <property type="entry name" value="PROKAR_LIPOPROTEIN"/>
    <property type="match status" value="1"/>
</dbReference>
<dbReference type="Gene3D" id="3.50.50.60">
    <property type="entry name" value="FAD/NAD(P)-binding domain"/>
    <property type="match status" value="2"/>
</dbReference>
<evidence type="ECO:0000256" key="3">
    <source>
        <dbReference type="ARBA" id="ARBA00022746"/>
    </source>
</evidence>
<evidence type="ECO:0000256" key="1">
    <source>
        <dbReference type="ARBA" id="ARBA00004829"/>
    </source>
</evidence>
<evidence type="ECO:0000259" key="6">
    <source>
        <dbReference type="Pfam" id="PF01593"/>
    </source>
</evidence>
<keyword evidence="4 5" id="KW-0560">Oxidoreductase</keyword>
<dbReference type="NCBIfam" id="TIGR02734">
    <property type="entry name" value="crtI_fam"/>
    <property type="match status" value="1"/>
</dbReference>
<protein>
    <submittedName>
        <fullName evidence="7">Phytoene dehydrogenase</fullName>
    </submittedName>
</protein>
<dbReference type="EMBL" id="LWBP01000243">
    <property type="protein sequence ID" value="OQP46712.1"/>
    <property type="molecule type" value="Genomic_DNA"/>
</dbReference>
<keyword evidence="3 5" id="KW-0125">Carotenoid biosynthesis</keyword>
<proteinExistence type="inferred from homology"/>
<evidence type="ECO:0000256" key="5">
    <source>
        <dbReference type="RuleBase" id="RU362075"/>
    </source>
</evidence>
<comment type="pathway">
    <text evidence="1 5">Carotenoid biosynthesis.</text>
</comment>
<dbReference type="Pfam" id="PF01593">
    <property type="entry name" value="Amino_oxidase"/>
    <property type="match status" value="1"/>
</dbReference>
<evidence type="ECO:0000256" key="2">
    <source>
        <dbReference type="ARBA" id="ARBA00006046"/>
    </source>
</evidence>
<dbReference type="InterPro" id="IPR036188">
    <property type="entry name" value="FAD/NAD-bd_sf"/>
</dbReference>
<dbReference type="InterPro" id="IPR002937">
    <property type="entry name" value="Amino_oxidase"/>
</dbReference>
<accession>A0A1V9EKY5</accession>
<evidence type="ECO:0000313" key="7">
    <source>
        <dbReference type="EMBL" id="OQP46712.1"/>
    </source>
</evidence>
<dbReference type="PANTHER" id="PTHR43734:SF1">
    <property type="entry name" value="PHYTOENE DESATURASE"/>
    <property type="match status" value="1"/>
</dbReference>
<sequence>MSKTAVIGAGFAGLSAACYLSAAGHEVHVFEKNAGAGGRARQLRTANGFVFDMGPSWYWMPAVFERFFADFGHRVSDFYQLHLLSPSFEIVFDKQDTLVVPPAFKDLQDLFESIEPGSGAALQQFLHEGEQKYRLGMEELVYKPALSLTEYLSAKLIWRSLQVDVFTAFDKHVRKFFSNPRLQALMEFPVLFLGAKPSQTPALYSLMNYAGLKLGTWYPMGGFGKVIGAMEKLALEQGVVFHYNAGVEKIVTAAGRVTGLQVNGQTVPCDGVVAAADYNHVEKNLLPAGAENYNEKYWNKKVMAPSCLIYYLGIDKKLPRLHHHTLFFDEDLNHHADQIYKDPQWPTKPLFYVCCPSKTDDTVAPPGHENLFLLMPIAAGLTDDKDTRDKYYTIMMKRLEEFAGESVHNHVVYRQSYCVNDFISDYNSYKGNAYGLANTLSQTAILKPTIRNKQLKNLFYSGQLTVPGPGVPPSIISGKIAAGLLNKHLTKKTHEIFV</sequence>
<dbReference type="AlphaFoldDB" id="A0A1V9EKY5"/>
<dbReference type="OrthoDB" id="9774675at2"/>
<evidence type="ECO:0000256" key="4">
    <source>
        <dbReference type="ARBA" id="ARBA00023002"/>
    </source>
</evidence>
<dbReference type="STRING" id="550983.A4R26_08325"/>
<dbReference type="GO" id="GO:0016117">
    <property type="term" value="P:carotenoid biosynthetic process"/>
    <property type="evidence" value="ECO:0007669"/>
    <property type="project" value="UniProtKB-KW"/>
</dbReference>
<dbReference type="RefSeq" id="WP_081170861.1">
    <property type="nucleotide sequence ID" value="NZ_LWBP01000243.1"/>
</dbReference>
<dbReference type="InterPro" id="IPR014105">
    <property type="entry name" value="Carotenoid/retinoid_OxRdtase"/>
</dbReference>
<comment type="similarity">
    <text evidence="2 5">Belongs to the carotenoid/retinoid oxidoreductase family.</text>
</comment>
<feature type="domain" description="Amine oxidase" evidence="6">
    <location>
        <begin position="11"/>
        <end position="483"/>
    </location>
</feature>
<comment type="caution">
    <text evidence="7">The sequence shown here is derived from an EMBL/GenBank/DDBJ whole genome shotgun (WGS) entry which is preliminary data.</text>
</comment>
<gene>
    <name evidence="7" type="ORF">A4R26_08325</name>
</gene>
<dbReference type="GO" id="GO:0016491">
    <property type="term" value="F:oxidoreductase activity"/>
    <property type="evidence" value="ECO:0007669"/>
    <property type="project" value="UniProtKB-KW"/>
</dbReference>
<evidence type="ECO:0000313" key="8">
    <source>
        <dbReference type="Proteomes" id="UP000192276"/>
    </source>
</evidence>